<evidence type="ECO:0000313" key="1">
    <source>
        <dbReference type="EMBL" id="TWJ32286.1"/>
    </source>
</evidence>
<comment type="caution">
    <text evidence="1">The sequence shown here is derived from an EMBL/GenBank/DDBJ whole genome shotgun (WGS) entry which is preliminary data.</text>
</comment>
<name>A0A562WQ29_9ACTN</name>
<dbReference type="EMBL" id="VLLP01000001">
    <property type="protein sequence ID" value="TWJ32286.1"/>
    <property type="molecule type" value="Genomic_DNA"/>
</dbReference>
<gene>
    <name evidence="1" type="ORF">JD81_05861</name>
</gene>
<organism evidence="1 2">
    <name type="scientific">Micromonospora sagamiensis</name>
    <dbReference type="NCBI Taxonomy" id="47875"/>
    <lineage>
        <taxon>Bacteria</taxon>
        <taxon>Bacillati</taxon>
        <taxon>Actinomycetota</taxon>
        <taxon>Actinomycetes</taxon>
        <taxon>Micromonosporales</taxon>
        <taxon>Micromonosporaceae</taxon>
        <taxon>Micromonospora</taxon>
    </lineage>
</organism>
<protein>
    <submittedName>
        <fullName evidence="1">Uncharacterized protein</fullName>
    </submittedName>
</protein>
<proteinExistence type="predicted"/>
<evidence type="ECO:0000313" key="2">
    <source>
        <dbReference type="Proteomes" id="UP000319728"/>
    </source>
</evidence>
<dbReference type="Proteomes" id="UP000319728">
    <property type="component" value="Unassembled WGS sequence"/>
</dbReference>
<reference evidence="1 2" key="1">
    <citation type="submission" date="2019-07" db="EMBL/GenBank/DDBJ databases">
        <title>R&amp;d 2014.</title>
        <authorList>
            <person name="Klenk H.-P."/>
        </authorList>
    </citation>
    <scope>NUCLEOTIDE SEQUENCE [LARGE SCALE GENOMIC DNA]</scope>
    <source>
        <strain evidence="1 2">DSM 43912</strain>
    </source>
</reference>
<sequence>MDSLLADLNHPAIEAFLDAVDEVMNSNTLMLKVRADVPVQPGNRAAILSDFLRAPLFHEMMLTADRARGWWMFHEMPYEPTAAAPIPAAGAPGSLVRDGFRLTLSPLDGIGMAARLRWMLTSACSPYRRHLDENRARDLAGEFLRHVFDSGGGLCPVEPDRRSGTETPWEFCTVRPNFLRGMDEHADEPYQPAYFEGCESADTATFFHQGEVFYLLLTNGAP</sequence>
<accession>A0A562WQ29</accession>
<dbReference type="AlphaFoldDB" id="A0A562WQ29"/>
<keyword evidence="2" id="KW-1185">Reference proteome</keyword>